<dbReference type="AlphaFoldDB" id="A0A316YMT3"/>
<feature type="transmembrane region" description="Helical" evidence="10">
    <location>
        <begin position="556"/>
        <end position="578"/>
    </location>
</feature>
<feature type="transmembrane region" description="Helical" evidence="10">
    <location>
        <begin position="416"/>
        <end position="433"/>
    </location>
</feature>
<evidence type="ECO:0000256" key="6">
    <source>
        <dbReference type="ARBA" id="ARBA00022692"/>
    </source>
</evidence>
<dbReference type="GO" id="GO:0072659">
    <property type="term" value="P:protein localization to plasma membrane"/>
    <property type="evidence" value="ECO:0007669"/>
    <property type="project" value="TreeGrafter"/>
</dbReference>
<feature type="transmembrane region" description="Helical" evidence="10">
    <location>
        <begin position="75"/>
        <end position="92"/>
    </location>
</feature>
<dbReference type="OrthoDB" id="15270at2759"/>
<dbReference type="GO" id="GO:0016020">
    <property type="term" value="C:membrane"/>
    <property type="evidence" value="ECO:0007669"/>
    <property type="project" value="UniProtKB-SubCell"/>
</dbReference>
<evidence type="ECO:0000256" key="7">
    <source>
        <dbReference type="ARBA" id="ARBA00022989"/>
    </source>
</evidence>
<protein>
    <recommendedName>
        <fullName evidence="4">GPI-anchored wall transfer protein 1</fullName>
    </recommendedName>
</protein>
<evidence type="ECO:0000256" key="4">
    <source>
        <dbReference type="ARBA" id="ARBA00014495"/>
    </source>
</evidence>
<dbReference type="PANTHER" id="PTHR20661:SF0">
    <property type="entry name" value="PHOSPHATIDYLINOSITOL-GLYCAN BIOSYNTHESIS CLASS W PROTEIN"/>
    <property type="match status" value="1"/>
</dbReference>
<feature type="transmembrane region" description="Helical" evidence="10">
    <location>
        <begin position="590"/>
        <end position="612"/>
    </location>
</feature>
<dbReference type="PANTHER" id="PTHR20661">
    <property type="entry name" value="PHOSPHATIDYLINOSITOL-GLYCAN BIOSYNTHESIS CLASS W PROTEIN"/>
    <property type="match status" value="1"/>
</dbReference>
<feature type="transmembrane region" description="Helical" evidence="10">
    <location>
        <begin position="474"/>
        <end position="495"/>
    </location>
</feature>
<keyword evidence="12" id="KW-1185">Reference proteome</keyword>
<evidence type="ECO:0000313" key="11">
    <source>
        <dbReference type="EMBL" id="PWN90677.1"/>
    </source>
</evidence>
<evidence type="ECO:0000256" key="5">
    <source>
        <dbReference type="ARBA" id="ARBA00022502"/>
    </source>
</evidence>
<name>A0A316YMT3_9BASI</name>
<proteinExistence type="inferred from homology"/>
<feature type="transmembrane region" description="Helical" evidence="10">
    <location>
        <begin position="445"/>
        <end position="462"/>
    </location>
</feature>
<feature type="transmembrane region" description="Helical" evidence="10">
    <location>
        <begin position="98"/>
        <end position="115"/>
    </location>
</feature>
<feature type="region of interest" description="Disordered" evidence="9">
    <location>
        <begin position="628"/>
        <end position="664"/>
    </location>
</feature>
<dbReference type="InterPro" id="IPR009447">
    <property type="entry name" value="PIGW/GWT1"/>
</dbReference>
<evidence type="ECO:0000313" key="12">
    <source>
        <dbReference type="Proteomes" id="UP000245768"/>
    </source>
</evidence>
<evidence type="ECO:0000256" key="2">
    <source>
        <dbReference type="ARBA" id="ARBA00004687"/>
    </source>
</evidence>
<dbReference type="GO" id="GO:0032216">
    <property type="term" value="F:glucosaminyl-phosphatidylinositol O-acyltransferase activity"/>
    <property type="evidence" value="ECO:0007669"/>
    <property type="project" value="TreeGrafter"/>
</dbReference>
<gene>
    <name evidence="11" type="ORF">FA10DRAFT_252261</name>
</gene>
<accession>A0A316YMT3</accession>
<dbReference type="EMBL" id="KZ819636">
    <property type="protein sequence ID" value="PWN90677.1"/>
    <property type="molecule type" value="Genomic_DNA"/>
</dbReference>
<feature type="transmembrane region" description="Helical" evidence="10">
    <location>
        <begin position="377"/>
        <end position="395"/>
    </location>
</feature>
<dbReference type="UniPathway" id="UPA00196"/>
<feature type="transmembrane region" description="Helical" evidence="10">
    <location>
        <begin position="339"/>
        <end position="357"/>
    </location>
</feature>
<evidence type="ECO:0000256" key="10">
    <source>
        <dbReference type="SAM" id="Phobius"/>
    </source>
</evidence>
<dbReference type="GeneID" id="37041557"/>
<feature type="transmembrane region" description="Helical" evidence="10">
    <location>
        <begin position="676"/>
        <end position="698"/>
    </location>
</feature>
<evidence type="ECO:0000256" key="3">
    <source>
        <dbReference type="ARBA" id="ARBA00007559"/>
    </source>
</evidence>
<feature type="region of interest" description="Disordered" evidence="9">
    <location>
        <begin position="124"/>
        <end position="183"/>
    </location>
</feature>
<dbReference type="GO" id="GO:0006506">
    <property type="term" value="P:GPI anchor biosynthetic process"/>
    <property type="evidence" value="ECO:0007669"/>
    <property type="project" value="UniProtKB-UniPathway"/>
</dbReference>
<keyword evidence="5" id="KW-0337">GPI-anchor biosynthesis</keyword>
<dbReference type="InParanoid" id="A0A316YMT3"/>
<reference evidence="11 12" key="1">
    <citation type="journal article" date="2018" name="Mol. Biol. Evol.">
        <title>Broad Genomic Sampling Reveals a Smut Pathogenic Ancestry of the Fungal Clade Ustilaginomycotina.</title>
        <authorList>
            <person name="Kijpornyongpan T."/>
            <person name="Mondo S.J."/>
            <person name="Barry K."/>
            <person name="Sandor L."/>
            <person name="Lee J."/>
            <person name="Lipzen A."/>
            <person name="Pangilinan J."/>
            <person name="LaButti K."/>
            <person name="Hainaut M."/>
            <person name="Henrissat B."/>
            <person name="Grigoriev I.V."/>
            <person name="Spatafora J.W."/>
            <person name="Aime M.C."/>
        </authorList>
    </citation>
    <scope>NUCLEOTIDE SEQUENCE [LARGE SCALE GENOMIC DNA]</scope>
    <source>
        <strain evidence="11 12">MCA 4198</strain>
    </source>
</reference>
<keyword evidence="7 10" id="KW-1133">Transmembrane helix</keyword>
<comment type="similarity">
    <text evidence="3">Belongs to the PIGW family.</text>
</comment>
<keyword evidence="6 10" id="KW-0812">Transmembrane</keyword>
<keyword evidence="8 10" id="KW-0472">Membrane</keyword>
<dbReference type="FunCoup" id="A0A316YMT3">
    <property type="interactions" value="85"/>
</dbReference>
<evidence type="ECO:0000256" key="9">
    <source>
        <dbReference type="SAM" id="MobiDB-lite"/>
    </source>
</evidence>
<feature type="transmembrane region" description="Helical" evidence="10">
    <location>
        <begin position="704"/>
        <end position="725"/>
    </location>
</feature>
<comment type="subcellular location">
    <subcellularLocation>
        <location evidence="1">Membrane</location>
        <topology evidence="1">Multi-pass membrane protein</topology>
    </subcellularLocation>
</comment>
<dbReference type="RefSeq" id="XP_025377875.1">
    <property type="nucleotide sequence ID" value="XM_025519641.1"/>
</dbReference>
<evidence type="ECO:0000256" key="8">
    <source>
        <dbReference type="ARBA" id="ARBA00023136"/>
    </source>
</evidence>
<dbReference type="GO" id="GO:0005783">
    <property type="term" value="C:endoplasmic reticulum"/>
    <property type="evidence" value="ECO:0007669"/>
    <property type="project" value="TreeGrafter"/>
</dbReference>
<feature type="compositionally biased region" description="Low complexity" evidence="9">
    <location>
        <begin position="287"/>
        <end position="304"/>
    </location>
</feature>
<dbReference type="Proteomes" id="UP000245768">
    <property type="component" value="Unassembled WGS sequence"/>
</dbReference>
<feature type="compositionally biased region" description="Pro residues" evidence="9">
    <location>
        <begin position="319"/>
        <end position="329"/>
    </location>
</feature>
<evidence type="ECO:0000256" key="1">
    <source>
        <dbReference type="ARBA" id="ARBA00004141"/>
    </source>
</evidence>
<feature type="transmembrane region" description="Helical" evidence="10">
    <location>
        <begin position="515"/>
        <end position="533"/>
    </location>
</feature>
<feature type="region of interest" description="Disordered" evidence="9">
    <location>
        <begin position="239"/>
        <end position="330"/>
    </location>
</feature>
<comment type="pathway">
    <text evidence="2">Glycolipid biosynthesis; glycosylphosphatidylinositol-anchor biosynthesis.</text>
</comment>
<sequence length="731" mass="80413">MPPRDYKEAKEAFVSQLEGGSVWKINAVSLTALTTYTLWATLRSRRLCFVGASSSSLAKKGTNAGGLGGVFSNEWLLEFAVLIISLILATSVLAQHLLALNAFLGTAAAYVLLRYPSPTLALRKKEAAAPSRNGKHRRHWSQRESSDEEEEDEADERKELLQSSNGAKVASQEDEEDEEPFRVSVDSAADQAHASAFPATSYIPPDEQGRDTKGKNQVIEPFASGLGLHGLSETVVRPADLSQRSTQRRGNGSAGWVSPERRAMGSPLERVRASERVASPQRGSATLSHHAQLSSTSSSSSSLHLPPPMQDAQNEALDPTPPSKKPPTYIPKNQPFLTVYRAHMMLMTVICILAVDFPAFPREFAKCETWGTSLMDLGVGSFVFSLGIVSALPLLRSPRHRFQPMRAQLLRDARKTLPLFLLGAIRVIMVKGVEYPEHVAEYGVYWNFFITLGLLPFFGTLCRPMAKHARFSVMGLFVSVVHQVVLWTTALQSWAISDGPRPDLLTQNKEGITSLPGYFALFLLGLDLGHYVLPRDPYLAYRRPSKSRQRAKTDKLAMVLASFSLLWWGAYGLARLLGFFVSRRLANLAYVLWVTAYNSSFILAYVCIYMIILEPAAKAERQLRESAAAADDEQARSKRGRGNETVAADTGEGRSEDEDEEDSLTPSLLKSLNSHAFAVFLIANLLTGTVNLTLQTMYSSDTVAVIILLLYTGVSLASASVLDVLGWRLKM</sequence>
<dbReference type="Pfam" id="PF06423">
    <property type="entry name" value="GWT1"/>
    <property type="match status" value="2"/>
</dbReference>
<dbReference type="STRING" id="215250.A0A316YMT3"/>
<feature type="compositionally biased region" description="Basic and acidic residues" evidence="9">
    <location>
        <begin position="259"/>
        <end position="275"/>
    </location>
</feature>
<organism evidence="11 12">
    <name type="scientific">Acaromyces ingoldii</name>
    <dbReference type="NCBI Taxonomy" id="215250"/>
    <lineage>
        <taxon>Eukaryota</taxon>
        <taxon>Fungi</taxon>
        <taxon>Dikarya</taxon>
        <taxon>Basidiomycota</taxon>
        <taxon>Ustilaginomycotina</taxon>
        <taxon>Exobasidiomycetes</taxon>
        <taxon>Exobasidiales</taxon>
        <taxon>Cryptobasidiaceae</taxon>
        <taxon>Acaromyces</taxon>
    </lineage>
</organism>